<gene>
    <name evidence="5" type="ORF">BDV41DRAFT_576761</name>
</gene>
<dbReference type="GO" id="GO:0000160">
    <property type="term" value="P:phosphorelay signal transduction system"/>
    <property type="evidence" value="ECO:0007669"/>
    <property type="project" value="UniProtKB-KW"/>
</dbReference>
<evidence type="ECO:0000256" key="2">
    <source>
        <dbReference type="ARBA" id="ARBA00023012"/>
    </source>
</evidence>
<dbReference type="PROSITE" id="PS50110">
    <property type="entry name" value="RESPONSE_REGULATORY"/>
    <property type="match status" value="1"/>
</dbReference>
<organism evidence="5 6">
    <name type="scientific">Aspergillus transmontanensis</name>
    <dbReference type="NCBI Taxonomy" id="1034304"/>
    <lineage>
        <taxon>Eukaryota</taxon>
        <taxon>Fungi</taxon>
        <taxon>Dikarya</taxon>
        <taxon>Ascomycota</taxon>
        <taxon>Pezizomycotina</taxon>
        <taxon>Eurotiomycetes</taxon>
        <taxon>Eurotiomycetidae</taxon>
        <taxon>Eurotiales</taxon>
        <taxon>Aspergillaceae</taxon>
        <taxon>Aspergillus</taxon>
        <taxon>Aspergillus subgen. Circumdati</taxon>
    </lineage>
</organism>
<protein>
    <submittedName>
        <fullName evidence="5">CheY-like superfamily</fullName>
    </submittedName>
</protein>
<name>A0A5N6VY18_9EURO</name>
<dbReference type="InterPro" id="IPR011006">
    <property type="entry name" value="CheY-like_superfamily"/>
</dbReference>
<keyword evidence="2" id="KW-0902">Two-component regulatory system</keyword>
<proteinExistence type="predicted"/>
<dbReference type="AlphaFoldDB" id="A0A5N6VY18"/>
<dbReference type="Gene3D" id="3.40.50.2300">
    <property type="match status" value="1"/>
</dbReference>
<evidence type="ECO:0000259" key="4">
    <source>
        <dbReference type="PROSITE" id="PS50110"/>
    </source>
</evidence>
<reference evidence="6" key="1">
    <citation type="submission" date="2019-04" db="EMBL/GenBank/DDBJ databases">
        <title>Friends and foes A comparative genomics studyof 23 Aspergillus species from section Flavi.</title>
        <authorList>
            <consortium name="DOE Joint Genome Institute"/>
            <person name="Kjaerbolling I."/>
            <person name="Vesth T."/>
            <person name="Frisvad J.C."/>
            <person name="Nybo J.L."/>
            <person name="Theobald S."/>
            <person name="Kildgaard S."/>
            <person name="Isbrandt T."/>
            <person name="Kuo A."/>
            <person name="Sato A."/>
            <person name="Lyhne E.K."/>
            <person name="Kogle M.E."/>
            <person name="Wiebenga A."/>
            <person name="Kun R.S."/>
            <person name="Lubbers R.J."/>
            <person name="Makela M.R."/>
            <person name="Barry K."/>
            <person name="Chovatia M."/>
            <person name="Clum A."/>
            <person name="Daum C."/>
            <person name="Haridas S."/>
            <person name="He G."/>
            <person name="LaButti K."/>
            <person name="Lipzen A."/>
            <person name="Mondo S."/>
            <person name="Riley R."/>
            <person name="Salamov A."/>
            <person name="Simmons B.A."/>
            <person name="Magnuson J.K."/>
            <person name="Henrissat B."/>
            <person name="Mortensen U.H."/>
            <person name="Larsen T.O."/>
            <person name="Devries R.P."/>
            <person name="Grigoriev I.V."/>
            <person name="Machida M."/>
            <person name="Baker S.E."/>
            <person name="Andersen M.R."/>
        </authorList>
    </citation>
    <scope>NUCLEOTIDE SEQUENCE [LARGE SCALE GENOMIC DNA]</scope>
    <source>
        <strain evidence="6">CBS 130015</strain>
    </source>
</reference>
<evidence type="ECO:0000256" key="3">
    <source>
        <dbReference type="PROSITE-ProRule" id="PRU00169"/>
    </source>
</evidence>
<sequence length="109" mass="12362">MIEKYHHHVTVAGNGQEALDEFRHQQYDVILMDVKMPVMDGLESTVQIREYERAHGLRHTPIIALTAHAMLGDRERCIATGMDDYLPKPLNQTELMESIHKQAALGGNL</sequence>
<dbReference type="Pfam" id="PF00072">
    <property type="entry name" value="Response_reg"/>
    <property type="match status" value="1"/>
</dbReference>
<dbReference type="InterPro" id="IPR001789">
    <property type="entry name" value="Sig_transdc_resp-reg_receiver"/>
</dbReference>
<accession>A0A5N6VY18</accession>
<keyword evidence="1 3" id="KW-0597">Phosphoprotein</keyword>
<feature type="domain" description="Response regulatory" evidence="4">
    <location>
        <begin position="1"/>
        <end position="103"/>
    </location>
</feature>
<dbReference type="SMART" id="SM00448">
    <property type="entry name" value="REC"/>
    <property type="match status" value="1"/>
</dbReference>
<evidence type="ECO:0000313" key="5">
    <source>
        <dbReference type="EMBL" id="KAE8313534.1"/>
    </source>
</evidence>
<dbReference type="CDD" id="cd17546">
    <property type="entry name" value="REC_hyHK_CKI1_RcsC-like"/>
    <property type="match status" value="1"/>
</dbReference>
<evidence type="ECO:0000256" key="1">
    <source>
        <dbReference type="ARBA" id="ARBA00022553"/>
    </source>
</evidence>
<dbReference type="PANTHER" id="PTHR45339:SF1">
    <property type="entry name" value="HYBRID SIGNAL TRANSDUCTION HISTIDINE KINASE J"/>
    <property type="match status" value="1"/>
</dbReference>
<dbReference type="PANTHER" id="PTHR45339">
    <property type="entry name" value="HYBRID SIGNAL TRANSDUCTION HISTIDINE KINASE J"/>
    <property type="match status" value="1"/>
</dbReference>
<feature type="modified residue" description="4-aspartylphosphate" evidence="3">
    <location>
        <position position="33"/>
    </location>
</feature>
<keyword evidence="6" id="KW-1185">Reference proteome</keyword>
<dbReference type="Proteomes" id="UP000325433">
    <property type="component" value="Unassembled WGS sequence"/>
</dbReference>
<evidence type="ECO:0000313" key="6">
    <source>
        <dbReference type="Proteomes" id="UP000325433"/>
    </source>
</evidence>
<dbReference type="GO" id="GO:0071474">
    <property type="term" value="P:cellular hyperosmotic response"/>
    <property type="evidence" value="ECO:0007669"/>
    <property type="project" value="TreeGrafter"/>
</dbReference>
<dbReference type="EMBL" id="ML738325">
    <property type="protein sequence ID" value="KAE8313534.1"/>
    <property type="molecule type" value="Genomic_DNA"/>
</dbReference>
<dbReference type="SUPFAM" id="SSF52172">
    <property type="entry name" value="CheY-like"/>
    <property type="match status" value="1"/>
</dbReference>
<dbReference type="GO" id="GO:0004673">
    <property type="term" value="F:protein histidine kinase activity"/>
    <property type="evidence" value="ECO:0007669"/>
    <property type="project" value="TreeGrafter"/>
</dbReference>